<dbReference type="KEGG" id="red:roselon_03524"/>
<keyword evidence="2" id="KW-1185">Reference proteome</keyword>
<gene>
    <name evidence="1" type="ORF">roselon_03524</name>
</gene>
<reference evidence="1 2" key="1">
    <citation type="submission" date="2013-03" db="EMBL/GenBank/DDBJ databases">
        <authorList>
            <person name="Fiebig A."/>
            <person name="Goeker M."/>
            <person name="Klenk H.-P.P."/>
        </authorList>
    </citation>
    <scope>NUCLEOTIDE SEQUENCE [LARGE SCALE GENOMIC DNA]</scope>
    <source>
        <strain evidence="2">DSM 19469</strain>
    </source>
</reference>
<evidence type="ECO:0000313" key="1">
    <source>
        <dbReference type="EMBL" id="AHM05779.1"/>
    </source>
</evidence>
<dbReference type="EMBL" id="CP004372">
    <property type="protein sequence ID" value="AHM05779.1"/>
    <property type="molecule type" value="Genomic_DNA"/>
</dbReference>
<dbReference type="AlphaFoldDB" id="W8RX38"/>
<accession>W8RX38</accession>
<evidence type="ECO:0000313" key="2">
    <source>
        <dbReference type="Proteomes" id="UP000019593"/>
    </source>
</evidence>
<name>W8RX38_9RHOB</name>
<sequence length="97" mass="10776">MLSSQAVQGIVSGMFEIPQQAHQSIKLFPSFREDRQINHIADRTEFRIVMAIEHPSVAAMFSCQFAGDDVPQGRDRAADALPEKIAIFEVGEASQCR</sequence>
<dbReference type="HOGENOM" id="CLU_2344858_0_0_5"/>
<organism evidence="1 2">
    <name type="scientific">Roseicyclus elongatus DSM 19469</name>
    <dbReference type="NCBI Taxonomy" id="1294273"/>
    <lineage>
        <taxon>Bacteria</taxon>
        <taxon>Pseudomonadati</taxon>
        <taxon>Pseudomonadota</taxon>
        <taxon>Alphaproteobacteria</taxon>
        <taxon>Rhodobacterales</taxon>
        <taxon>Roseobacteraceae</taxon>
        <taxon>Roseicyclus</taxon>
    </lineage>
</organism>
<protein>
    <submittedName>
        <fullName evidence="1">Uncharacterized protein</fullName>
    </submittedName>
</protein>
<dbReference type="Proteomes" id="UP000019593">
    <property type="component" value="Chromosome"/>
</dbReference>
<proteinExistence type="predicted"/>